<dbReference type="PaxDb" id="79929-MTBMA_c14620"/>
<dbReference type="InterPro" id="IPR004481">
    <property type="entry name" value="K/Na/Ca-exchanger"/>
</dbReference>
<evidence type="ECO:0000256" key="1">
    <source>
        <dbReference type="ARBA" id="ARBA00004141"/>
    </source>
</evidence>
<evidence type="ECO:0000259" key="6">
    <source>
        <dbReference type="Pfam" id="PF01699"/>
    </source>
</evidence>
<evidence type="ECO:0000313" key="7">
    <source>
        <dbReference type="EMBL" id="ADL59041.1"/>
    </source>
</evidence>
<accession>D9PXU3</accession>
<feature type="transmembrane region" description="Helical" evidence="5">
    <location>
        <begin position="101"/>
        <end position="120"/>
    </location>
</feature>
<feature type="domain" description="Sodium/calcium exchanger membrane region" evidence="6">
    <location>
        <begin position="67"/>
        <end position="207"/>
    </location>
</feature>
<dbReference type="EMBL" id="CP001710">
    <property type="protein sequence ID" value="ADL59041.1"/>
    <property type="molecule type" value="Genomic_DNA"/>
</dbReference>
<feature type="transmembrane region" description="Helical" evidence="5">
    <location>
        <begin position="66"/>
        <end position="89"/>
    </location>
</feature>
<reference evidence="7 8" key="2">
    <citation type="journal article" date="2010" name="J. Bacteriol.">
        <title>Complete genome sequence of Methanothermobacter marburgensis, a methanoarchaeon model organism.</title>
        <authorList>
            <person name="Liesegang H."/>
            <person name="Kaster A.K."/>
            <person name="Wiezer A."/>
            <person name="Goenrich M."/>
            <person name="Wollherr A."/>
            <person name="Seedorf H."/>
            <person name="Gottschalk G."/>
            <person name="Thauer R.K."/>
        </authorList>
    </citation>
    <scope>NUCLEOTIDE SEQUENCE [LARGE SCALE GENOMIC DNA]</scope>
    <source>
        <strain evidence="8">ATCC BAA-927 / DSM 2133 / JCM 14651 / NBRC 100331 / OCM 82 / Marburg</strain>
    </source>
</reference>
<gene>
    <name evidence="7" type="ordered locus">MTBMA_c14620</name>
</gene>
<evidence type="ECO:0000313" key="8">
    <source>
        <dbReference type="Proteomes" id="UP000000345"/>
    </source>
</evidence>
<dbReference type="KEGG" id="mmg:MTBMA_c14620"/>
<dbReference type="GO" id="GO:0008273">
    <property type="term" value="F:calcium, potassium:sodium antiporter activity"/>
    <property type="evidence" value="ECO:0007669"/>
    <property type="project" value="TreeGrafter"/>
</dbReference>
<comment type="subcellular location">
    <subcellularLocation>
        <location evidence="1">Membrane</location>
        <topology evidence="1">Multi-pass membrane protein</topology>
    </subcellularLocation>
</comment>
<feature type="transmembrane region" description="Helical" evidence="5">
    <location>
        <begin position="192"/>
        <end position="209"/>
    </location>
</feature>
<name>D9PXU3_METTM</name>
<dbReference type="InterPro" id="IPR044880">
    <property type="entry name" value="NCX_ion-bd_dom_sf"/>
</dbReference>
<dbReference type="GO" id="GO:0005886">
    <property type="term" value="C:plasma membrane"/>
    <property type="evidence" value="ECO:0007669"/>
    <property type="project" value="TreeGrafter"/>
</dbReference>
<dbReference type="GO" id="GO:0005262">
    <property type="term" value="F:calcium channel activity"/>
    <property type="evidence" value="ECO:0007669"/>
    <property type="project" value="TreeGrafter"/>
</dbReference>
<dbReference type="GO" id="GO:0006874">
    <property type="term" value="P:intracellular calcium ion homeostasis"/>
    <property type="evidence" value="ECO:0007669"/>
    <property type="project" value="TreeGrafter"/>
</dbReference>
<keyword evidence="8" id="KW-1185">Reference proteome</keyword>
<keyword evidence="2 5" id="KW-0812">Transmembrane</keyword>
<evidence type="ECO:0000256" key="2">
    <source>
        <dbReference type="ARBA" id="ARBA00022692"/>
    </source>
</evidence>
<dbReference type="HOGENOM" id="CLU_007948_0_2_2"/>
<protein>
    <submittedName>
        <fullName evidence="7">Predicted cation antiporter</fullName>
    </submittedName>
</protein>
<dbReference type="Proteomes" id="UP000000345">
    <property type="component" value="Chromosome"/>
</dbReference>
<dbReference type="STRING" id="79929.MTBMA_c14620"/>
<dbReference type="NCBIfam" id="TIGR00367">
    <property type="entry name" value="calcium/sodium antiporter"/>
    <property type="match status" value="1"/>
</dbReference>
<feature type="transmembrane region" description="Helical" evidence="5">
    <location>
        <begin position="132"/>
        <end position="154"/>
    </location>
</feature>
<sequence>MTRRDGLFGLLSILILSSFMPMGPIGPLTGAVLLSIYCVYLLILIKKQRKYYTSHLIEGGDAGWKTIVTAVLSFAGLVVFCRVLVYSAVEIAVVLHIPEMIVGLFALAIGTSLAELVVAVNSARKHMCSLSLGTVLGSNIFNILIGIGIPSLFVKIPVEPLSVVLDAPILIVVTVIVMYFMWTDMELRRVEGVVLLIIYIIYAALRIAITR</sequence>
<keyword evidence="4 5" id="KW-0472">Membrane</keyword>
<dbReference type="Pfam" id="PF01699">
    <property type="entry name" value="Na_Ca_ex"/>
    <property type="match status" value="1"/>
</dbReference>
<feature type="transmembrane region" description="Helical" evidence="5">
    <location>
        <begin position="28"/>
        <end position="45"/>
    </location>
</feature>
<keyword evidence="3 5" id="KW-1133">Transmembrane helix</keyword>
<dbReference type="AlphaFoldDB" id="D9PXU3"/>
<dbReference type="Gene3D" id="1.20.1420.30">
    <property type="entry name" value="NCX, central ion-binding region"/>
    <property type="match status" value="1"/>
</dbReference>
<evidence type="ECO:0000256" key="4">
    <source>
        <dbReference type="ARBA" id="ARBA00023136"/>
    </source>
</evidence>
<proteinExistence type="predicted"/>
<evidence type="ECO:0000256" key="5">
    <source>
        <dbReference type="SAM" id="Phobius"/>
    </source>
</evidence>
<evidence type="ECO:0000256" key="3">
    <source>
        <dbReference type="ARBA" id="ARBA00022989"/>
    </source>
</evidence>
<dbReference type="PATRIC" id="fig|79929.8.peg.1418"/>
<organism evidence="7 8">
    <name type="scientific">Methanothermobacter marburgensis (strain ATCC BAA-927 / DSM 2133 / JCM 14651 / NBRC 100331 / OCM 82 / Marburg)</name>
    <name type="common">Methanobacterium thermoautotrophicum</name>
    <dbReference type="NCBI Taxonomy" id="79929"/>
    <lineage>
        <taxon>Archaea</taxon>
        <taxon>Methanobacteriati</taxon>
        <taxon>Methanobacteriota</taxon>
        <taxon>Methanomada group</taxon>
        <taxon>Methanobacteria</taxon>
        <taxon>Methanobacteriales</taxon>
        <taxon>Methanobacteriaceae</taxon>
        <taxon>Methanothermobacter</taxon>
    </lineage>
</organism>
<dbReference type="PANTHER" id="PTHR10846">
    <property type="entry name" value="SODIUM/POTASSIUM/CALCIUM EXCHANGER"/>
    <property type="match status" value="1"/>
</dbReference>
<dbReference type="PANTHER" id="PTHR10846:SF8">
    <property type="entry name" value="INNER MEMBRANE PROTEIN YRBG"/>
    <property type="match status" value="1"/>
</dbReference>
<feature type="transmembrane region" description="Helical" evidence="5">
    <location>
        <begin position="160"/>
        <end position="180"/>
    </location>
</feature>
<reference key="1">
    <citation type="submission" date="2009-08" db="EMBL/GenBank/DDBJ databases">
        <title>The genome sequence of Methanothermobacter marburgensis.</title>
        <authorList>
            <person name="Kaster A."/>
            <person name="Seedorf H."/>
            <person name="Goenrich M."/>
            <person name="Wiezer A."/>
            <person name="Liesegang H."/>
            <person name="Thauer R."/>
            <person name="Gottschalk G."/>
        </authorList>
    </citation>
    <scope>NUCLEOTIDE SEQUENCE</scope>
    <source>
        <strain>Marburg</strain>
    </source>
</reference>
<dbReference type="InterPro" id="IPR004837">
    <property type="entry name" value="NaCa_Exmemb"/>
</dbReference>